<protein>
    <submittedName>
        <fullName evidence="2">Superfamily I DNA and RNA helicase and helicase subunit</fullName>
    </submittedName>
</protein>
<proteinExistence type="predicted"/>
<keyword evidence="2" id="KW-0347">Helicase</keyword>
<feature type="non-terminal residue" evidence="2">
    <location>
        <position position="1"/>
    </location>
</feature>
<reference evidence="2" key="1">
    <citation type="submission" date="2013-12" db="EMBL/GenBank/DDBJ databases">
        <title>A Varibaculum cambriense genome reconstructed from a premature infant gut community with otherwise low bacterial novelty that shifts toward anaerobic metabolism during the third week of life.</title>
        <authorList>
            <person name="Brown C.T."/>
            <person name="Sharon I."/>
            <person name="Thomas B.C."/>
            <person name="Castelle C.J."/>
            <person name="Morowitz M.J."/>
            <person name="Banfield J.F."/>
        </authorList>
    </citation>
    <scope>NUCLEOTIDE SEQUENCE</scope>
</reference>
<dbReference type="AlphaFoldDB" id="W1YPK6"/>
<comment type="caution">
    <text evidence="2">The sequence shown here is derived from an EMBL/GenBank/DDBJ whole genome shotgun (WGS) entry which is preliminary data.</text>
</comment>
<gene>
    <name evidence="2" type="ORF">Q604_UNBC02313G0001</name>
</gene>
<organism evidence="2">
    <name type="scientific">human gut metagenome</name>
    <dbReference type="NCBI Taxonomy" id="408170"/>
    <lineage>
        <taxon>unclassified sequences</taxon>
        <taxon>metagenomes</taxon>
        <taxon>organismal metagenomes</taxon>
    </lineage>
</organism>
<sequence length="82" mass="8276">DLLARQFGVAPVSLALGVASWSEAVPTTDADDPGLAEQAEPLDVAEPAESAGDQGEQAQAAAAGLTRTINAPVLLRPVRLAS</sequence>
<dbReference type="EMBL" id="AZMM01002313">
    <property type="protein sequence ID" value="ETJ43675.1"/>
    <property type="molecule type" value="Genomic_DNA"/>
</dbReference>
<keyword evidence="2" id="KW-0378">Hydrolase</keyword>
<keyword evidence="2" id="KW-0547">Nucleotide-binding</keyword>
<feature type="region of interest" description="Disordered" evidence="1">
    <location>
        <begin position="23"/>
        <end position="63"/>
    </location>
</feature>
<keyword evidence="2" id="KW-0067">ATP-binding</keyword>
<name>W1YPK6_9ZZZZ</name>
<dbReference type="GO" id="GO:0004386">
    <property type="term" value="F:helicase activity"/>
    <property type="evidence" value="ECO:0007669"/>
    <property type="project" value="UniProtKB-KW"/>
</dbReference>
<evidence type="ECO:0000256" key="1">
    <source>
        <dbReference type="SAM" id="MobiDB-lite"/>
    </source>
</evidence>
<evidence type="ECO:0000313" key="2">
    <source>
        <dbReference type="EMBL" id="ETJ43675.1"/>
    </source>
</evidence>
<accession>W1YPK6</accession>
<feature type="non-terminal residue" evidence="2">
    <location>
        <position position="82"/>
    </location>
</feature>
<feature type="compositionally biased region" description="Low complexity" evidence="1">
    <location>
        <begin position="48"/>
        <end position="63"/>
    </location>
</feature>